<feature type="compositionally biased region" description="Polar residues" evidence="1">
    <location>
        <begin position="18"/>
        <end position="58"/>
    </location>
</feature>
<evidence type="ECO:0000313" key="3">
    <source>
        <dbReference type="Proteomes" id="UP000053201"/>
    </source>
</evidence>
<reference evidence="2 3" key="1">
    <citation type="submission" date="2009-08" db="EMBL/GenBank/DDBJ databases">
        <title>The Genome Sequence of Spizellomyces punctatus strain DAOM BR117.</title>
        <authorList>
            <consortium name="The Broad Institute Genome Sequencing Platform"/>
            <person name="Russ C."/>
            <person name="Cuomo C."/>
            <person name="Shea T."/>
            <person name="Young S.K."/>
            <person name="Zeng Q."/>
            <person name="Koehrsen M."/>
            <person name="Haas B."/>
            <person name="Borodovsky M."/>
            <person name="Guigo R."/>
            <person name="Alvarado L."/>
            <person name="Berlin A."/>
            <person name="Bochicchio J."/>
            <person name="Borenstein D."/>
            <person name="Chapman S."/>
            <person name="Chen Z."/>
            <person name="Engels R."/>
            <person name="Freedman E."/>
            <person name="Gellesch M."/>
            <person name="Goldberg J."/>
            <person name="Griggs A."/>
            <person name="Gujja S."/>
            <person name="Heiman D."/>
            <person name="Hepburn T."/>
            <person name="Howarth C."/>
            <person name="Jen D."/>
            <person name="Larson L."/>
            <person name="Lewis B."/>
            <person name="Mehta T."/>
            <person name="Park D."/>
            <person name="Pearson M."/>
            <person name="Roberts A."/>
            <person name="Saif S."/>
            <person name="Shenoy N."/>
            <person name="Sisk P."/>
            <person name="Stolte C."/>
            <person name="Sykes S."/>
            <person name="Thomson T."/>
            <person name="Walk T."/>
            <person name="White J."/>
            <person name="Yandava C."/>
            <person name="Burger G."/>
            <person name="Gray M.W."/>
            <person name="Holland P.W.H."/>
            <person name="King N."/>
            <person name="Lang F.B.F."/>
            <person name="Roger A.J."/>
            <person name="Ruiz-Trillo I."/>
            <person name="Lander E."/>
            <person name="Nusbaum C."/>
        </authorList>
    </citation>
    <scope>NUCLEOTIDE SEQUENCE [LARGE SCALE GENOMIC DNA]</scope>
    <source>
        <strain evidence="2 3">DAOM BR117</strain>
    </source>
</reference>
<feature type="region of interest" description="Disordered" evidence="1">
    <location>
        <begin position="1"/>
        <end position="95"/>
    </location>
</feature>
<dbReference type="VEuPathDB" id="FungiDB:SPPG_09411"/>
<organism evidence="2 3">
    <name type="scientific">Spizellomyces punctatus (strain DAOM BR117)</name>
    <dbReference type="NCBI Taxonomy" id="645134"/>
    <lineage>
        <taxon>Eukaryota</taxon>
        <taxon>Fungi</taxon>
        <taxon>Fungi incertae sedis</taxon>
        <taxon>Chytridiomycota</taxon>
        <taxon>Chytridiomycota incertae sedis</taxon>
        <taxon>Chytridiomycetes</taxon>
        <taxon>Spizellomycetales</taxon>
        <taxon>Spizellomycetaceae</taxon>
        <taxon>Spizellomyces</taxon>
    </lineage>
</organism>
<dbReference type="AlphaFoldDB" id="A0A0L0HAA4"/>
<evidence type="ECO:0000313" key="2">
    <source>
        <dbReference type="EMBL" id="KNC97839.1"/>
    </source>
</evidence>
<feature type="compositionally biased region" description="Basic and acidic residues" evidence="1">
    <location>
        <begin position="80"/>
        <end position="95"/>
    </location>
</feature>
<name>A0A0L0HAA4_SPIPD</name>
<protein>
    <submittedName>
        <fullName evidence="2">Uncharacterized protein</fullName>
    </submittedName>
</protein>
<gene>
    <name evidence="2" type="ORF">SPPG_09411</name>
</gene>
<sequence length="95" mass="10587">MNQDTTTRMNELGKAHSTRSPARDTTTGATAYESNWVSDESFTSQTIVNGKQDQSGWHSHSEGVADPDGTPQTTTSYTEELGKDGWHEQQRRIQE</sequence>
<dbReference type="Proteomes" id="UP000053201">
    <property type="component" value="Unassembled WGS sequence"/>
</dbReference>
<proteinExistence type="predicted"/>
<dbReference type="OrthoDB" id="10286753at2759"/>
<dbReference type="EMBL" id="KQ257462">
    <property type="protein sequence ID" value="KNC97839.1"/>
    <property type="molecule type" value="Genomic_DNA"/>
</dbReference>
<keyword evidence="3" id="KW-1185">Reference proteome</keyword>
<dbReference type="RefSeq" id="XP_016605879.1">
    <property type="nucleotide sequence ID" value="XM_016757574.1"/>
</dbReference>
<dbReference type="InParanoid" id="A0A0L0HAA4"/>
<evidence type="ECO:0000256" key="1">
    <source>
        <dbReference type="SAM" id="MobiDB-lite"/>
    </source>
</evidence>
<accession>A0A0L0HAA4</accession>
<dbReference type="GeneID" id="27692536"/>